<comment type="caution">
    <text evidence="2">The sequence shown here is derived from an EMBL/GenBank/DDBJ whole genome shotgun (WGS) entry which is preliminary data.</text>
</comment>
<name>A0A0F8ZV01_9ZZZZ</name>
<dbReference type="AlphaFoldDB" id="A0A0F8ZV01"/>
<reference evidence="2" key="1">
    <citation type="journal article" date="2015" name="Nature">
        <title>Complex archaea that bridge the gap between prokaryotes and eukaryotes.</title>
        <authorList>
            <person name="Spang A."/>
            <person name="Saw J.H."/>
            <person name="Jorgensen S.L."/>
            <person name="Zaremba-Niedzwiedzka K."/>
            <person name="Martijn J."/>
            <person name="Lind A.E."/>
            <person name="van Eijk R."/>
            <person name="Schleper C."/>
            <person name="Guy L."/>
            <person name="Ettema T.J."/>
        </authorList>
    </citation>
    <scope>NUCLEOTIDE SEQUENCE</scope>
</reference>
<feature type="non-terminal residue" evidence="2">
    <location>
        <position position="1"/>
    </location>
</feature>
<dbReference type="Pfam" id="PF09250">
    <property type="entry name" value="Prim-Pol"/>
    <property type="match status" value="1"/>
</dbReference>
<dbReference type="SUPFAM" id="SSF56747">
    <property type="entry name" value="Prim-pol domain"/>
    <property type="match status" value="1"/>
</dbReference>
<organism evidence="2">
    <name type="scientific">marine sediment metagenome</name>
    <dbReference type="NCBI Taxonomy" id="412755"/>
    <lineage>
        <taxon>unclassified sequences</taxon>
        <taxon>metagenomes</taxon>
        <taxon>ecological metagenomes</taxon>
    </lineage>
</organism>
<accession>A0A0F8ZV01</accession>
<dbReference type="EMBL" id="LAZR01045926">
    <property type="protein sequence ID" value="KKK97718.1"/>
    <property type="molecule type" value="Genomic_DNA"/>
</dbReference>
<sequence length="450" mass="50667">IHVIDIDVRPEDGINGFDSLREFPALPDTCAQGTPRIGVHALYSRANHPNGKKICNKNHFRPGIDIRSDGYYIVLSPSLVTGGKRYTWKPSRSPWEVELATFPDFMYPQIIIPEKVHAILPIQSVHLEDRLKRASRYLTKIDAAIQGNCGHNKLLWAAQCMVHGFLLSDEEAYNMLALEYNPRCNPPWIMSNGRDHKDFCRKIHEARKNPPRHPKGWLLAAESECEEASPQLKASIKSLLGTTEKKEVVNTTVTTYKAPTSAIVKNIPYARVRPIKKEYNFVVNPFGFLGKFCSWVNANSMRSQPILTLGGSLAFFGVLFGRKVKDRTGIRTNVYCMGIGKSSAGKQHIQDCTRNIIDVVCCHHLLGGTEFASDTSIENVNGWYTYTFDSGDFLLDPSNTANNTFYIELFDSGDWDMEWYVIESDGTDFTTEYVNNTWLTAEEGPISATI</sequence>
<evidence type="ECO:0000313" key="2">
    <source>
        <dbReference type="EMBL" id="KKK97718.1"/>
    </source>
</evidence>
<evidence type="ECO:0000259" key="1">
    <source>
        <dbReference type="Pfam" id="PF09250"/>
    </source>
</evidence>
<feature type="domain" description="DNA primase/polymerase bifunctional N-terminal" evidence="1">
    <location>
        <begin position="2"/>
        <end position="103"/>
    </location>
</feature>
<protein>
    <recommendedName>
        <fullName evidence="1">DNA primase/polymerase bifunctional N-terminal domain-containing protein</fullName>
    </recommendedName>
</protein>
<feature type="non-terminal residue" evidence="2">
    <location>
        <position position="450"/>
    </location>
</feature>
<gene>
    <name evidence="2" type="ORF">LCGC14_2649950</name>
</gene>
<proteinExistence type="predicted"/>
<dbReference type="InterPro" id="IPR015330">
    <property type="entry name" value="DNA_primase/pol_bifunc_N"/>
</dbReference>